<keyword evidence="3" id="KW-0732">Signal</keyword>
<name>W5SJM7_9SPIR</name>
<geneLocation type="plasmid" evidence="9">
    <name>unnamed</name>
</geneLocation>
<accession>W5SJM7</accession>
<evidence type="ECO:0000313" key="9">
    <source>
        <dbReference type="EMBL" id="AHH07105.1"/>
    </source>
</evidence>
<keyword evidence="9" id="KW-0614">Plasmid</keyword>
<evidence type="ECO:0000256" key="5">
    <source>
        <dbReference type="ARBA" id="ARBA00023139"/>
    </source>
</evidence>
<dbReference type="GO" id="GO:0009279">
    <property type="term" value="C:cell outer membrane"/>
    <property type="evidence" value="ECO:0007669"/>
    <property type="project" value="UniProtKB-SubCell"/>
</dbReference>
<evidence type="ECO:0000256" key="1">
    <source>
        <dbReference type="ARBA" id="ARBA00003932"/>
    </source>
</evidence>
<protein>
    <recommendedName>
        <fullName evidence="8">Variable large protein</fullName>
    </recommendedName>
</protein>
<evidence type="ECO:0000256" key="3">
    <source>
        <dbReference type="ARBA" id="ARBA00022729"/>
    </source>
</evidence>
<keyword evidence="7 8" id="KW-0449">Lipoprotein</keyword>
<evidence type="ECO:0000256" key="4">
    <source>
        <dbReference type="ARBA" id="ARBA00023136"/>
    </source>
</evidence>
<evidence type="ECO:0000256" key="8">
    <source>
        <dbReference type="RuleBase" id="RU363105"/>
    </source>
</evidence>
<proteinExistence type="predicted"/>
<organism evidence="9">
    <name type="scientific">Borrelia crocidurae DOU</name>
    <dbReference type="NCBI Taxonomy" id="1293575"/>
    <lineage>
        <taxon>Bacteria</taxon>
        <taxon>Pseudomonadati</taxon>
        <taxon>Spirochaetota</taxon>
        <taxon>Spirochaetia</taxon>
        <taxon>Spirochaetales</taxon>
        <taxon>Borreliaceae</taxon>
        <taxon>Borrelia</taxon>
    </lineage>
</organism>
<keyword evidence="5 8" id="KW-0564">Palmitate</keyword>
<dbReference type="HOGENOM" id="CLU_054711_2_0_12"/>
<evidence type="ECO:0000256" key="6">
    <source>
        <dbReference type="ARBA" id="ARBA00023237"/>
    </source>
</evidence>
<keyword evidence="4 8" id="KW-0472">Membrane</keyword>
<evidence type="ECO:0000256" key="7">
    <source>
        <dbReference type="ARBA" id="ARBA00023288"/>
    </source>
</evidence>
<dbReference type="RefSeq" id="WP_040131892.1">
    <property type="nucleotide sequence ID" value="NZ_CP004300.1"/>
</dbReference>
<dbReference type="AlphaFoldDB" id="W5SJM7"/>
<dbReference type="SUPFAM" id="SSF74748">
    <property type="entry name" value="Variable surface antigen VlsE"/>
    <property type="match status" value="1"/>
</dbReference>
<comment type="subcellular location">
    <subcellularLocation>
        <location evidence="2 8">Cell outer membrane</location>
        <topology evidence="2 8">Lipid-anchor</topology>
    </subcellularLocation>
</comment>
<reference evidence="9" key="1">
    <citation type="submission" date="2013-02" db="EMBL/GenBank/DDBJ databases">
        <title>Comparative genomics of Borrelia species.</title>
        <authorList>
            <person name="Schwan T.G."/>
            <person name="Raffel S.J."/>
            <person name="Porcella S.F."/>
        </authorList>
    </citation>
    <scope>NUCLEOTIDE SEQUENCE</scope>
    <source>
        <strain evidence="9">DOU</strain>
        <plasmid evidence="9">unnamed</plasmid>
    </source>
</reference>
<keyword evidence="6 8" id="KW-0998">Cell outer membrane</keyword>
<dbReference type="EMBL" id="CP004300">
    <property type="protein sequence ID" value="AHH07105.1"/>
    <property type="molecule type" value="Genomic_DNA"/>
</dbReference>
<evidence type="ECO:0000256" key="2">
    <source>
        <dbReference type="ARBA" id="ARBA00004459"/>
    </source>
</evidence>
<dbReference type="Pfam" id="PF00921">
    <property type="entry name" value="Lipoprotein_2"/>
    <property type="match status" value="1"/>
</dbReference>
<gene>
    <name evidence="9" type="ORF">BCD_1039</name>
</gene>
<dbReference type="InterPro" id="IPR000680">
    <property type="entry name" value="Borrelia_lipo"/>
</dbReference>
<sequence length="363" mass="37286">MKKEKKGEGKVRVIMIMMVMGCNSGGVKGEGQVGGAGGGDGRGVKSLSEVLMEVGRSAGDAFYSFLELVSGSLGFSVNKETKKEDVGKYFNSLGEKIGVASEELEKVALKVSADVDKEGVLNKGIREAVNVAKITLKTLRGHLESLKGIGDSSLVGEVKSDNKQGVAANTDVLKKVHHALIGIITEAKKEGVEDLKESKLTLGQASIGGTNPENGAKVLATSANATEGDSGKAAAIVSAVRGEEILASIVKSGEEKAVQIGAAATAETTPLEFAVGGTAANLAKEVAKAAAVAGGIALRALVKEGKLAAHNGNSDEKAVQSAGMTAVNKLLIAVEDVIKKTVKNVLKKVKQELDKARESKTVG</sequence>
<comment type="function">
    <text evidence="1 8">The Vlp and Vsp proteins are antigenically distinct proteins, only one vlp or vsp gene is transcriptionally active at any one time. Switching between these genes is a mechanism of host immune response evasion.</text>
</comment>